<comment type="subcellular location">
    <subcellularLocation>
        <location evidence="1">Membrane</location>
        <topology evidence="1">Multi-pass membrane protein</topology>
    </subcellularLocation>
</comment>
<evidence type="ECO:0000313" key="6">
    <source>
        <dbReference type="EMBL" id="KPC55061.1"/>
    </source>
</evidence>
<evidence type="ECO:0000256" key="1">
    <source>
        <dbReference type="ARBA" id="ARBA00004141"/>
    </source>
</evidence>
<evidence type="ECO:0000256" key="4">
    <source>
        <dbReference type="ARBA" id="ARBA00023136"/>
    </source>
</evidence>
<evidence type="ECO:0000256" key="3">
    <source>
        <dbReference type="ARBA" id="ARBA00022989"/>
    </source>
</evidence>
<feature type="transmembrane region" description="Helical" evidence="5">
    <location>
        <begin position="182"/>
        <end position="199"/>
    </location>
</feature>
<keyword evidence="7" id="KW-1185">Reference proteome</keyword>
<feature type="transmembrane region" description="Helical" evidence="5">
    <location>
        <begin position="121"/>
        <end position="140"/>
    </location>
</feature>
<comment type="caution">
    <text evidence="6">The sequence shown here is derived from an EMBL/GenBank/DDBJ whole genome shotgun (WGS) entry which is preliminary data.</text>
</comment>
<feature type="transmembrane region" description="Helical" evidence="5">
    <location>
        <begin position="28"/>
        <end position="50"/>
    </location>
</feature>
<dbReference type="Proteomes" id="UP000037939">
    <property type="component" value="Unassembled WGS sequence"/>
</dbReference>
<dbReference type="PANTHER" id="PTHR42038">
    <property type="match status" value="1"/>
</dbReference>
<name>A0A0N0GQU3_9NEIS</name>
<sequence>MSSLLNTAANDPNALFNTISVDGSHYTLLQLGFFAVGCLLWVVAYVYVLLQAHKFKVVEMAVLAGASNLAWEFVWGVLLRTDMGVFLVWTYRAWLFFDLFIFWQIIKLGHEQFTTPLFRRGYNWIIGATVVFFVLVYWGMTLSGIDTPIGARSAYVCQFVISVLCLILLVQQPSTVGYAWRITWLRSLGTLLVSVFMVLHYPGDVFLLMLCAGSTLLDGAYCWLYWKGADVKAARLLAAAPVAA</sequence>
<dbReference type="GO" id="GO:0016020">
    <property type="term" value="C:membrane"/>
    <property type="evidence" value="ECO:0007669"/>
    <property type="project" value="UniProtKB-SubCell"/>
</dbReference>
<dbReference type="InterPro" id="IPR039020">
    <property type="entry name" value="PaxB-like"/>
</dbReference>
<dbReference type="GO" id="GO:0016829">
    <property type="term" value="F:lyase activity"/>
    <property type="evidence" value="ECO:0007669"/>
    <property type="project" value="InterPro"/>
</dbReference>
<protein>
    <submittedName>
        <fullName evidence="6">Uncharacterized protein</fullName>
    </submittedName>
</protein>
<dbReference type="RefSeq" id="WP_053935795.1">
    <property type="nucleotide sequence ID" value="NZ_LAQT01000001.1"/>
</dbReference>
<keyword evidence="4 5" id="KW-0472">Membrane</keyword>
<evidence type="ECO:0000256" key="2">
    <source>
        <dbReference type="ARBA" id="ARBA00022692"/>
    </source>
</evidence>
<keyword evidence="3 5" id="KW-1133">Transmembrane helix</keyword>
<feature type="transmembrane region" description="Helical" evidence="5">
    <location>
        <begin position="152"/>
        <end position="170"/>
    </location>
</feature>
<dbReference type="OrthoDB" id="821476at2"/>
<keyword evidence="2 5" id="KW-0812">Transmembrane</keyword>
<proteinExistence type="predicted"/>
<reference evidence="6 7" key="1">
    <citation type="submission" date="2015-07" db="EMBL/GenBank/DDBJ databases">
        <title>Draft genome sequence of the Amantichitinum ursilacus IGB-41, a new chitin-degrading bacterium.</title>
        <authorList>
            <person name="Kirstahler P."/>
            <person name="Guenther M."/>
            <person name="Grumaz C."/>
            <person name="Rupp S."/>
            <person name="Zibek S."/>
            <person name="Sohn K."/>
        </authorList>
    </citation>
    <scope>NUCLEOTIDE SEQUENCE [LARGE SCALE GENOMIC DNA]</scope>
    <source>
        <strain evidence="6 7">IGB-41</strain>
    </source>
</reference>
<feature type="transmembrane region" description="Helical" evidence="5">
    <location>
        <begin position="91"/>
        <end position="109"/>
    </location>
</feature>
<accession>A0A0N0GQU3</accession>
<feature type="transmembrane region" description="Helical" evidence="5">
    <location>
        <begin position="57"/>
        <end position="79"/>
    </location>
</feature>
<dbReference type="Pfam" id="PF25129">
    <property type="entry name" value="Pyr4-TMTC"/>
    <property type="match status" value="1"/>
</dbReference>
<evidence type="ECO:0000256" key="5">
    <source>
        <dbReference type="SAM" id="Phobius"/>
    </source>
</evidence>
<dbReference type="PANTHER" id="PTHR42038:SF2">
    <property type="entry name" value="TERPENE CYCLASE AUSL"/>
    <property type="match status" value="1"/>
</dbReference>
<organism evidence="6 7">
    <name type="scientific">Amantichitinum ursilacus</name>
    <dbReference type="NCBI Taxonomy" id="857265"/>
    <lineage>
        <taxon>Bacteria</taxon>
        <taxon>Pseudomonadati</taxon>
        <taxon>Pseudomonadota</taxon>
        <taxon>Betaproteobacteria</taxon>
        <taxon>Neisseriales</taxon>
        <taxon>Chitinibacteraceae</taxon>
        <taxon>Amantichitinum</taxon>
    </lineage>
</organism>
<dbReference type="AlphaFoldDB" id="A0A0N0GQU3"/>
<dbReference type="STRING" id="857265.WG78_00340"/>
<evidence type="ECO:0000313" key="7">
    <source>
        <dbReference type="Proteomes" id="UP000037939"/>
    </source>
</evidence>
<feature type="transmembrane region" description="Helical" evidence="5">
    <location>
        <begin position="205"/>
        <end position="226"/>
    </location>
</feature>
<gene>
    <name evidence="6" type="ORF">WG78_00340</name>
</gene>
<dbReference type="EMBL" id="LAQT01000001">
    <property type="protein sequence ID" value="KPC55061.1"/>
    <property type="molecule type" value="Genomic_DNA"/>
</dbReference>